<name>A0ABV9SQ37_9ACTN</name>
<dbReference type="Gene3D" id="3.40.50.2000">
    <property type="entry name" value="Glycogen Phosphorylase B"/>
    <property type="match status" value="2"/>
</dbReference>
<keyword evidence="3" id="KW-0328">Glycosyltransferase</keyword>
<evidence type="ECO:0000256" key="1">
    <source>
        <dbReference type="ARBA" id="ARBA00022679"/>
    </source>
</evidence>
<reference evidence="4" key="1">
    <citation type="journal article" date="2019" name="Int. J. Syst. Evol. Microbiol.">
        <title>The Global Catalogue of Microorganisms (GCM) 10K type strain sequencing project: providing services to taxonomists for standard genome sequencing and annotation.</title>
        <authorList>
            <consortium name="The Broad Institute Genomics Platform"/>
            <consortium name="The Broad Institute Genome Sequencing Center for Infectious Disease"/>
            <person name="Wu L."/>
            <person name="Ma J."/>
        </authorList>
    </citation>
    <scope>NUCLEOTIDE SEQUENCE [LARGE SCALE GENOMIC DNA]</scope>
    <source>
        <strain evidence="4">CGMCC 4.7304</strain>
    </source>
</reference>
<dbReference type="EC" id="2.4.-.-" evidence="3"/>
<gene>
    <name evidence="3" type="ORF">ACFPCZ_17730</name>
</gene>
<dbReference type="CDD" id="cd03801">
    <property type="entry name" value="GT4_PimA-like"/>
    <property type="match status" value="1"/>
</dbReference>
<dbReference type="EMBL" id="JBHSIY010000015">
    <property type="protein sequence ID" value="MFC4868478.1"/>
    <property type="molecule type" value="Genomic_DNA"/>
</dbReference>
<protein>
    <submittedName>
        <fullName evidence="3">Glycosyltransferase family 4 protein</fullName>
        <ecNumber evidence="3">2.4.-.-</ecNumber>
    </submittedName>
</protein>
<dbReference type="Proteomes" id="UP001595858">
    <property type="component" value="Unassembled WGS sequence"/>
</dbReference>
<dbReference type="PANTHER" id="PTHR45947">
    <property type="entry name" value="SULFOQUINOVOSYL TRANSFERASE SQD2"/>
    <property type="match status" value="1"/>
</dbReference>
<dbReference type="PANTHER" id="PTHR45947:SF3">
    <property type="entry name" value="SULFOQUINOVOSYL TRANSFERASE SQD2"/>
    <property type="match status" value="1"/>
</dbReference>
<evidence type="ECO:0000313" key="4">
    <source>
        <dbReference type="Proteomes" id="UP001595858"/>
    </source>
</evidence>
<keyword evidence="4" id="KW-1185">Reference proteome</keyword>
<accession>A0ABV9SQ37</accession>
<organism evidence="3 4">
    <name type="scientific">Streptomonospora arabica</name>
    <dbReference type="NCBI Taxonomy" id="412417"/>
    <lineage>
        <taxon>Bacteria</taxon>
        <taxon>Bacillati</taxon>
        <taxon>Actinomycetota</taxon>
        <taxon>Actinomycetes</taxon>
        <taxon>Streptosporangiales</taxon>
        <taxon>Nocardiopsidaceae</taxon>
        <taxon>Streptomonospora</taxon>
    </lineage>
</organism>
<dbReference type="InterPro" id="IPR050194">
    <property type="entry name" value="Glycosyltransferase_grp1"/>
</dbReference>
<evidence type="ECO:0000313" key="3">
    <source>
        <dbReference type="EMBL" id="MFC4868478.1"/>
    </source>
</evidence>
<dbReference type="SUPFAM" id="SSF53756">
    <property type="entry name" value="UDP-Glycosyltransferase/glycogen phosphorylase"/>
    <property type="match status" value="1"/>
</dbReference>
<feature type="domain" description="Glycosyl transferase family 1" evidence="2">
    <location>
        <begin position="188"/>
        <end position="357"/>
    </location>
</feature>
<dbReference type="RefSeq" id="WP_344144940.1">
    <property type="nucleotide sequence ID" value="NZ_BAAAQI010000012.1"/>
</dbReference>
<proteinExistence type="predicted"/>
<sequence>MRGSTMAARTLLVTNDFPGRGGGAETFGSRLARHLAGRDGLGVVVHTVAAGTGGFDDHQDYPIERDAGPRLLPTRRTARRVAGLMRGYGCDRVLLAEAGLGLMASTVRAAADGEVVAATRGAGAWGPAARPILRRIAAGADVLACPNEDARIRVERVLAPDSRVRLVRLAEGVDAGFFRPGADGAPLRSEHGLGEGPVILCAGARLVRDSGADSLVRAMTWLRVRFPGVRLLVAGEGPDLRRLRELAAWAGVERQVAFAGPFTRAELPALYAAADVFALPCRTDSGRRNADAGARLLEAAACGRPVVAGRAAAGERVRHGETGYVVDGGDARSVAGKLSLLLADPDTARAMGERGRDRVCREWTWERMLARLEPIAE</sequence>
<dbReference type="Pfam" id="PF00534">
    <property type="entry name" value="Glycos_transf_1"/>
    <property type="match status" value="1"/>
</dbReference>
<dbReference type="GO" id="GO:0016757">
    <property type="term" value="F:glycosyltransferase activity"/>
    <property type="evidence" value="ECO:0007669"/>
    <property type="project" value="UniProtKB-KW"/>
</dbReference>
<keyword evidence="1 3" id="KW-0808">Transferase</keyword>
<evidence type="ECO:0000259" key="2">
    <source>
        <dbReference type="Pfam" id="PF00534"/>
    </source>
</evidence>
<dbReference type="InterPro" id="IPR001296">
    <property type="entry name" value="Glyco_trans_1"/>
</dbReference>
<comment type="caution">
    <text evidence="3">The sequence shown here is derived from an EMBL/GenBank/DDBJ whole genome shotgun (WGS) entry which is preliminary data.</text>
</comment>